<name>A0A0G0W343_9BACT</name>
<proteinExistence type="predicted"/>
<keyword evidence="2" id="KW-0548">Nucleotidyltransferase</keyword>
<dbReference type="GO" id="GO:0016779">
    <property type="term" value="F:nucleotidyltransferase activity"/>
    <property type="evidence" value="ECO:0007669"/>
    <property type="project" value="UniProtKB-KW"/>
</dbReference>
<dbReference type="Proteomes" id="UP000034562">
    <property type="component" value="Unassembled WGS sequence"/>
</dbReference>
<dbReference type="AlphaFoldDB" id="A0A0G0W343"/>
<dbReference type="SUPFAM" id="SSF64182">
    <property type="entry name" value="DHH phosphoesterases"/>
    <property type="match status" value="1"/>
</dbReference>
<protein>
    <submittedName>
        <fullName evidence="2">Polynucleotide adenylyltransferase region</fullName>
    </submittedName>
</protein>
<evidence type="ECO:0000256" key="1">
    <source>
        <dbReference type="SAM" id="MobiDB-lite"/>
    </source>
</evidence>
<keyword evidence="2" id="KW-0808">Transferase</keyword>
<feature type="compositionally biased region" description="Polar residues" evidence="1">
    <location>
        <begin position="299"/>
        <end position="312"/>
    </location>
</feature>
<gene>
    <name evidence="2" type="ORF">UU12_C0039G0014</name>
</gene>
<sequence length="312" mass="33544">MDNSFTSLVDSAASVLVLLPIKPYFDQVAAGLSLYLAIRENKEAAISCPSPMTVGFNRLIGINKITSELGNKNLTIKFKGYDANNIEKVSYDIVQGEFNLTVVPKAGFNAPGKEQLDLNFSGISADLVILIGGANDSHFPILESEELGGAKIIHIGNRVLSSNREVMSLAKPGATTSELVANLIKENNMSIDPDVATNLLMGIEEGSSNFNSSEVTPDTFETFAFLLRGGGQRSAKTKLSPMNFPAGSIPTQPFSQKPVQQVPQIVSEKPTSDVEGTSETEQDINPPDDWLQPKVYKGATSNQPDSYSENKG</sequence>
<evidence type="ECO:0000313" key="3">
    <source>
        <dbReference type="Proteomes" id="UP000034562"/>
    </source>
</evidence>
<dbReference type="InterPro" id="IPR038763">
    <property type="entry name" value="DHH_sf"/>
</dbReference>
<accession>A0A0G0W343</accession>
<feature type="region of interest" description="Disordered" evidence="1">
    <location>
        <begin position="236"/>
        <end position="312"/>
    </location>
</feature>
<feature type="compositionally biased region" description="Polar residues" evidence="1">
    <location>
        <begin position="249"/>
        <end position="264"/>
    </location>
</feature>
<dbReference type="STRING" id="1618563.UU12_C0039G0014"/>
<reference evidence="2 3" key="1">
    <citation type="journal article" date="2015" name="Nature">
        <title>rRNA introns, odd ribosomes, and small enigmatic genomes across a large radiation of phyla.</title>
        <authorList>
            <person name="Brown C.T."/>
            <person name="Hug L.A."/>
            <person name="Thomas B.C."/>
            <person name="Sharon I."/>
            <person name="Castelle C.J."/>
            <person name="Singh A."/>
            <person name="Wilkins M.J."/>
            <person name="Williams K.H."/>
            <person name="Banfield J.F."/>
        </authorList>
    </citation>
    <scope>NUCLEOTIDE SEQUENCE [LARGE SCALE GENOMIC DNA]</scope>
</reference>
<organism evidence="2 3">
    <name type="scientific">Candidatus Woesebacteria bacterium GW2011_GWA2_40_7b</name>
    <dbReference type="NCBI Taxonomy" id="1618563"/>
    <lineage>
        <taxon>Bacteria</taxon>
        <taxon>Candidatus Woeseibacteriota</taxon>
    </lineage>
</organism>
<dbReference type="Gene3D" id="3.90.1640.10">
    <property type="entry name" value="inorganic pyrophosphatase (n-terminal core)"/>
    <property type="match status" value="1"/>
</dbReference>
<dbReference type="EMBL" id="LBZK01000039">
    <property type="protein sequence ID" value="KKR69687.1"/>
    <property type="molecule type" value="Genomic_DNA"/>
</dbReference>
<comment type="caution">
    <text evidence="2">The sequence shown here is derived from an EMBL/GenBank/DDBJ whole genome shotgun (WGS) entry which is preliminary data.</text>
</comment>
<evidence type="ECO:0000313" key="2">
    <source>
        <dbReference type="EMBL" id="KKR69687.1"/>
    </source>
</evidence>